<feature type="coiled-coil region" evidence="1">
    <location>
        <begin position="126"/>
        <end position="153"/>
    </location>
</feature>
<dbReference type="InterPro" id="IPR036047">
    <property type="entry name" value="F-box-like_dom_sf"/>
</dbReference>
<dbReference type="CDD" id="cd09917">
    <property type="entry name" value="F-box_SF"/>
    <property type="match status" value="1"/>
</dbReference>
<dbReference type="Proteomes" id="UP001642487">
    <property type="component" value="Chromosome 4"/>
</dbReference>
<evidence type="ECO:0000313" key="5">
    <source>
        <dbReference type="Proteomes" id="UP001642487"/>
    </source>
</evidence>
<feature type="compositionally biased region" description="Acidic residues" evidence="2">
    <location>
        <begin position="294"/>
        <end position="323"/>
    </location>
</feature>
<dbReference type="EMBL" id="OZ021738">
    <property type="protein sequence ID" value="CAK9320794.1"/>
    <property type="molecule type" value="Genomic_DNA"/>
</dbReference>
<dbReference type="InterPro" id="IPR005174">
    <property type="entry name" value="KIB1-4_b-propeller"/>
</dbReference>
<dbReference type="InterPro" id="IPR051304">
    <property type="entry name" value="SCF_F-box_domain"/>
</dbReference>
<sequence length="390" mass="43463">MDDTCARWSDLPPELWTAIGKHLDTYIDVLRCRGVSRSLRASFPPLDAVSPLLPFHLPSPPNNDNADSPVKDILLARKIICRFSPLDRHQTTNAVSSSVAAAAKVWFAMVDSTKEGKLRFLRPLYLSNLKFTYEALQDEINLLELRIHELTKSYMIVNTEGVCVSEINKVVMFPDSPWIDTKNCAVLAIFGDGKLGLAKLRDKKWTIIEGRNFARGDVIVYRGKFYAVDRRGIVFSIDSSSMGLSQISLPVSGFGKQKHLVECGGEVYVVDRFNDFSDSEDDDDGGGGGANYVDNDDSDSSDSDSDSENESESESESEEEEEVDFKVYRVDLNGEYCRRGLEVVENLGNEAIVLGNKGENSFSVSATDFEGIQGNCVYYPRRTMMMKKGF</sequence>
<dbReference type="SUPFAM" id="SSF81383">
    <property type="entry name" value="F-box domain"/>
    <property type="match status" value="1"/>
</dbReference>
<gene>
    <name evidence="4" type="ORF">CITCOLO1_LOCUS12850</name>
</gene>
<feature type="region of interest" description="Disordered" evidence="2">
    <location>
        <begin position="278"/>
        <end position="324"/>
    </location>
</feature>
<proteinExistence type="predicted"/>
<evidence type="ECO:0000256" key="1">
    <source>
        <dbReference type="SAM" id="Coils"/>
    </source>
</evidence>
<keyword evidence="5" id="KW-1185">Reference proteome</keyword>
<evidence type="ECO:0000256" key="2">
    <source>
        <dbReference type="SAM" id="MobiDB-lite"/>
    </source>
</evidence>
<evidence type="ECO:0000259" key="3">
    <source>
        <dbReference type="Pfam" id="PF03478"/>
    </source>
</evidence>
<feature type="domain" description="KIB1-4 beta-propeller" evidence="3">
    <location>
        <begin position="94"/>
        <end position="379"/>
    </location>
</feature>
<organism evidence="4 5">
    <name type="scientific">Citrullus colocynthis</name>
    <name type="common">colocynth</name>
    <dbReference type="NCBI Taxonomy" id="252529"/>
    <lineage>
        <taxon>Eukaryota</taxon>
        <taxon>Viridiplantae</taxon>
        <taxon>Streptophyta</taxon>
        <taxon>Embryophyta</taxon>
        <taxon>Tracheophyta</taxon>
        <taxon>Spermatophyta</taxon>
        <taxon>Magnoliopsida</taxon>
        <taxon>eudicotyledons</taxon>
        <taxon>Gunneridae</taxon>
        <taxon>Pentapetalae</taxon>
        <taxon>rosids</taxon>
        <taxon>fabids</taxon>
        <taxon>Cucurbitales</taxon>
        <taxon>Cucurbitaceae</taxon>
        <taxon>Benincaseae</taxon>
        <taxon>Citrullus</taxon>
    </lineage>
</organism>
<protein>
    <recommendedName>
        <fullName evidence="3">KIB1-4 beta-propeller domain-containing protein</fullName>
    </recommendedName>
</protein>
<dbReference type="PANTHER" id="PTHR47123:SF28">
    <property type="entry name" value="F-BOX DOMAIN-CONTAINING PROTEIN"/>
    <property type="match status" value="1"/>
</dbReference>
<keyword evidence="1" id="KW-0175">Coiled coil</keyword>
<dbReference type="PANTHER" id="PTHR47123">
    <property type="entry name" value="F-BOX PROTEIN SKIP23"/>
    <property type="match status" value="1"/>
</dbReference>
<name>A0ABP0YJX5_9ROSI</name>
<dbReference type="Pfam" id="PF03478">
    <property type="entry name" value="Beta-prop_KIB1-4"/>
    <property type="match status" value="1"/>
</dbReference>
<reference evidence="4 5" key="1">
    <citation type="submission" date="2024-03" db="EMBL/GenBank/DDBJ databases">
        <authorList>
            <person name="Gkanogiannis A."/>
            <person name="Becerra Lopez-Lavalle L."/>
        </authorList>
    </citation>
    <scope>NUCLEOTIDE SEQUENCE [LARGE SCALE GENOMIC DNA]</scope>
</reference>
<accession>A0ABP0YJX5</accession>
<evidence type="ECO:0000313" key="4">
    <source>
        <dbReference type="EMBL" id="CAK9320794.1"/>
    </source>
</evidence>